<protein>
    <submittedName>
        <fullName evidence="3">Type II toxin-antitoxin system RelE/ParE family toxin</fullName>
    </submittedName>
</protein>
<dbReference type="EMBL" id="JABEQM010000008">
    <property type="protein sequence ID" value="MBB2202070.1"/>
    <property type="molecule type" value="Genomic_DNA"/>
</dbReference>
<evidence type="ECO:0000256" key="1">
    <source>
        <dbReference type="ARBA" id="ARBA00022649"/>
    </source>
</evidence>
<dbReference type="Proteomes" id="UP000578030">
    <property type="component" value="Unassembled WGS sequence"/>
</dbReference>
<dbReference type="SUPFAM" id="SSF143011">
    <property type="entry name" value="RelE-like"/>
    <property type="match status" value="1"/>
</dbReference>
<dbReference type="Pfam" id="PF05016">
    <property type="entry name" value="ParE_toxin"/>
    <property type="match status" value="1"/>
</dbReference>
<dbReference type="InterPro" id="IPR007712">
    <property type="entry name" value="RelE/ParE_toxin"/>
</dbReference>
<comment type="caution">
    <text evidence="3">The sequence shown here is derived from an EMBL/GenBank/DDBJ whole genome shotgun (WGS) entry which is preliminary data.</text>
</comment>
<keyword evidence="4" id="KW-1185">Reference proteome</keyword>
<feature type="region of interest" description="Disordered" evidence="2">
    <location>
        <begin position="83"/>
        <end position="111"/>
    </location>
</feature>
<keyword evidence="1" id="KW-1277">Toxin-antitoxin system</keyword>
<proteinExistence type="predicted"/>
<accession>A0A7W4K808</accession>
<dbReference type="RefSeq" id="WP_182958873.1">
    <property type="nucleotide sequence ID" value="NZ_JABEQM010000008.1"/>
</dbReference>
<organism evidence="3 4">
    <name type="scientific">Gluconacetobacter tumulisoli</name>
    <dbReference type="NCBI Taxonomy" id="1286189"/>
    <lineage>
        <taxon>Bacteria</taxon>
        <taxon>Pseudomonadati</taxon>
        <taxon>Pseudomonadota</taxon>
        <taxon>Alphaproteobacteria</taxon>
        <taxon>Acetobacterales</taxon>
        <taxon>Acetobacteraceae</taxon>
        <taxon>Gluconacetobacter</taxon>
    </lineage>
</organism>
<feature type="compositionally biased region" description="Basic and acidic residues" evidence="2">
    <location>
        <begin position="83"/>
        <end position="98"/>
    </location>
</feature>
<dbReference type="Gene3D" id="3.30.2310.20">
    <property type="entry name" value="RelE-like"/>
    <property type="match status" value="1"/>
</dbReference>
<reference evidence="3 4" key="1">
    <citation type="submission" date="2020-04" db="EMBL/GenBank/DDBJ databases">
        <title>Description of novel Gluconacetobacter.</title>
        <authorList>
            <person name="Sombolestani A."/>
        </authorList>
    </citation>
    <scope>NUCLEOTIDE SEQUENCE [LARGE SCALE GENOMIC DNA]</scope>
    <source>
        <strain evidence="3 4">LMG 27802</strain>
    </source>
</reference>
<evidence type="ECO:0000313" key="4">
    <source>
        <dbReference type="Proteomes" id="UP000578030"/>
    </source>
</evidence>
<gene>
    <name evidence="3" type="ORF">HLH28_10885</name>
</gene>
<dbReference type="InterPro" id="IPR035093">
    <property type="entry name" value="RelE/ParE_toxin_dom_sf"/>
</dbReference>
<sequence length="111" mass="12742">MDLIYEPAALRDLRGLPQVDARRILEALRQVVDRHPQRQSFVTEMQGAPGHWRLRIGDWRAICRQTETTIEVIRIGKRRRFTNEPHCTHLRNSGDHHPQSGGLGGHPRSPG</sequence>
<evidence type="ECO:0000256" key="2">
    <source>
        <dbReference type="SAM" id="MobiDB-lite"/>
    </source>
</evidence>
<dbReference type="AlphaFoldDB" id="A0A7W4K808"/>
<evidence type="ECO:0000313" key="3">
    <source>
        <dbReference type="EMBL" id="MBB2202070.1"/>
    </source>
</evidence>
<name>A0A7W4K808_9PROT</name>